<dbReference type="EC" id="4.2.1.1" evidence="2 9"/>
<keyword evidence="5 9" id="KW-0862">Zinc</keyword>
<feature type="domain" description="Alpha-carbonic anhydrase" evidence="10">
    <location>
        <begin position="3"/>
        <end position="235"/>
    </location>
</feature>
<dbReference type="CDD" id="cd03124">
    <property type="entry name" value="alpha_CA_prokaryotic_like"/>
    <property type="match status" value="1"/>
</dbReference>
<dbReference type="Pfam" id="PF00194">
    <property type="entry name" value="Carb_anhydrase"/>
    <property type="match status" value="1"/>
</dbReference>
<dbReference type="AlphaFoldDB" id="A0A830B8U4"/>
<dbReference type="PANTHER" id="PTHR18952:SF271">
    <property type="entry name" value="ALPHA CARBONIC ANHYDRASE 4-RELATED"/>
    <property type="match status" value="1"/>
</dbReference>
<proteinExistence type="inferred from homology"/>
<organism evidence="11 12">
    <name type="scientific">Phtheirospermum japonicum</name>
    <dbReference type="NCBI Taxonomy" id="374723"/>
    <lineage>
        <taxon>Eukaryota</taxon>
        <taxon>Viridiplantae</taxon>
        <taxon>Streptophyta</taxon>
        <taxon>Embryophyta</taxon>
        <taxon>Tracheophyta</taxon>
        <taxon>Spermatophyta</taxon>
        <taxon>Magnoliopsida</taxon>
        <taxon>eudicotyledons</taxon>
        <taxon>Gunneridae</taxon>
        <taxon>Pentapetalae</taxon>
        <taxon>asterids</taxon>
        <taxon>lamiids</taxon>
        <taxon>Lamiales</taxon>
        <taxon>Orobanchaceae</taxon>
        <taxon>Orobanchaceae incertae sedis</taxon>
        <taxon>Phtheirospermum</taxon>
    </lineage>
</organism>
<comment type="cofactor">
    <cofactor evidence="1 9">
        <name>Zn(2+)</name>
        <dbReference type="ChEBI" id="CHEBI:29105"/>
    </cofactor>
</comment>
<dbReference type="GO" id="GO:0004089">
    <property type="term" value="F:carbonate dehydratase activity"/>
    <property type="evidence" value="ECO:0007669"/>
    <property type="project" value="UniProtKB-UniRule"/>
</dbReference>
<dbReference type="InterPro" id="IPR001148">
    <property type="entry name" value="CA_dom"/>
</dbReference>
<comment type="similarity">
    <text evidence="9">Belongs to the alpha-carbonic anhydrase family.</text>
</comment>
<evidence type="ECO:0000259" key="10">
    <source>
        <dbReference type="PROSITE" id="PS51144"/>
    </source>
</evidence>
<sequence length="238" mass="26978">DEHPFTYEGEDNERGPQQWGQLNPDWQVCETGNLQSPIDLLDAKVELCSGLGNLKRAYKPAPAVIRNRGHDIMVQWTGDAGGLIINGTEYKLVQCHWHTPSEHQLHGRRFNMELHMVHNASDGTIAVVAIMYVLGRPDTFLQRVLPHLESHNEGGGGGGVVNPWEIKFGSRKYYRYMGSLTVPPCTEGVIWTVLKKVRTASREQLRALRDAVHDGFENNARPTQQWDGRSVYMYHPRL</sequence>
<gene>
    <name evidence="11" type="ORF">PHJA_000291100</name>
</gene>
<dbReference type="InterPro" id="IPR023561">
    <property type="entry name" value="Carbonic_anhydrase_a-class"/>
</dbReference>
<dbReference type="Gene3D" id="3.10.200.10">
    <property type="entry name" value="Alpha carbonic anhydrase"/>
    <property type="match status" value="1"/>
</dbReference>
<dbReference type="Proteomes" id="UP000653305">
    <property type="component" value="Unassembled WGS sequence"/>
</dbReference>
<reference evidence="11" key="1">
    <citation type="submission" date="2020-07" db="EMBL/GenBank/DDBJ databases">
        <title>Ethylene signaling mediates host invasion by parasitic plants.</title>
        <authorList>
            <person name="Yoshida S."/>
        </authorList>
    </citation>
    <scope>NUCLEOTIDE SEQUENCE</scope>
    <source>
        <strain evidence="11">Okayama</strain>
    </source>
</reference>
<dbReference type="PROSITE" id="PS51144">
    <property type="entry name" value="ALPHA_CA_2"/>
    <property type="match status" value="1"/>
</dbReference>
<dbReference type="InterPro" id="IPR018338">
    <property type="entry name" value="Carbonic_anhydrase_a-class_CS"/>
</dbReference>
<evidence type="ECO:0000256" key="8">
    <source>
        <dbReference type="ARBA" id="ARBA00048348"/>
    </source>
</evidence>
<dbReference type="GO" id="GO:0006730">
    <property type="term" value="P:one-carbon metabolic process"/>
    <property type="evidence" value="ECO:0007669"/>
    <property type="project" value="TreeGrafter"/>
</dbReference>
<evidence type="ECO:0000256" key="7">
    <source>
        <dbReference type="ARBA" id="ARBA00023239"/>
    </source>
</evidence>
<comment type="caution">
    <text evidence="11">The sequence shown here is derived from an EMBL/GenBank/DDBJ whole genome shotgun (WGS) entry which is preliminary data.</text>
</comment>
<name>A0A830B8U4_9LAMI</name>
<dbReference type="PROSITE" id="PS00162">
    <property type="entry name" value="ALPHA_CA_1"/>
    <property type="match status" value="1"/>
</dbReference>
<comment type="function">
    <text evidence="9">Reversible hydration of carbon dioxide.</text>
</comment>
<feature type="non-terminal residue" evidence="11">
    <location>
        <position position="1"/>
    </location>
</feature>
<keyword evidence="3 9" id="KW-0479">Metal-binding</keyword>
<evidence type="ECO:0000256" key="1">
    <source>
        <dbReference type="ARBA" id="ARBA00001947"/>
    </source>
</evidence>
<dbReference type="EMBL" id="BMAC01000030">
    <property type="protein sequence ID" value="GFP81478.1"/>
    <property type="molecule type" value="Genomic_DNA"/>
</dbReference>
<dbReference type="GO" id="GO:0008270">
    <property type="term" value="F:zinc ion binding"/>
    <property type="evidence" value="ECO:0007669"/>
    <property type="project" value="UniProtKB-UniRule"/>
</dbReference>
<dbReference type="SMART" id="SM01057">
    <property type="entry name" value="Carb_anhydrase"/>
    <property type="match status" value="1"/>
</dbReference>
<evidence type="ECO:0000313" key="12">
    <source>
        <dbReference type="Proteomes" id="UP000653305"/>
    </source>
</evidence>
<protein>
    <recommendedName>
        <fullName evidence="2 9">Carbonic anhydrase</fullName>
        <ecNumber evidence="2 9">4.2.1.1</ecNumber>
    </recommendedName>
</protein>
<comment type="catalytic activity">
    <reaction evidence="8 9">
        <text>hydrogencarbonate + H(+) = CO2 + H2O</text>
        <dbReference type="Rhea" id="RHEA:10748"/>
        <dbReference type="ChEBI" id="CHEBI:15377"/>
        <dbReference type="ChEBI" id="CHEBI:15378"/>
        <dbReference type="ChEBI" id="CHEBI:16526"/>
        <dbReference type="ChEBI" id="CHEBI:17544"/>
        <dbReference type="EC" id="4.2.1.1"/>
    </reaction>
</comment>
<keyword evidence="6" id="KW-0325">Glycoprotein</keyword>
<evidence type="ECO:0000313" key="11">
    <source>
        <dbReference type="EMBL" id="GFP81478.1"/>
    </source>
</evidence>
<accession>A0A830B8U4</accession>
<keyword evidence="7 9" id="KW-0456">Lyase</keyword>
<evidence type="ECO:0000256" key="9">
    <source>
        <dbReference type="RuleBase" id="RU367011"/>
    </source>
</evidence>
<dbReference type="InterPro" id="IPR041891">
    <property type="entry name" value="Alpha_CA_prokaryot-like"/>
</dbReference>
<dbReference type="InterPro" id="IPR036398">
    <property type="entry name" value="CA_dom_sf"/>
</dbReference>
<evidence type="ECO:0000256" key="6">
    <source>
        <dbReference type="ARBA" id="ARBA00023180"/>
    </source>
</evidence>
<evidence type="ECO:0000256" key="3">
    <source>
        <dbReference type="ARBA" id="ARBA00022723"/>
    </source>
</evidence>
<dbReference type="PANTHER" id="PTHR18952">
    <property type="entry name" value="CARBONIC ANHYDRASE"/>
    <property type="match status" value="1"/>
</dbReference>
<keyword evidence="4" id="KW-0732">Signal</keyword>
<evidence type="ECO:0000256" key="4">
    <source>
        <dbReference type="ARBA" id="ARBA00022729"/>
    </source>
</evidence>
<keyword evidence="12" id="KW-1185">Reference proteome</keyword>
<evidence type="ECO:0000256" key="5">
    <source>
        <dbReference type="ARBA" id="ARBA00022833"/>
    </source>
</evidence>
<dbReference type="FunFam" id="3.10.200.10:FF:000007">
    <property type="entry name" value="Alpha carbonic anhydrase 3"/>
    <property type="match status" value="1"/>
</dbReference>
<dbReference type="OrthoDB" id="429145at2759"/>
<evidence type="ECO:0000256" key="2">
    <source>
        <dbReference type="ARBA" id="ARBA00012925"/>
    </source>
</evidence>
<dbReference type="SUPFAM" id="SSF51069">
    <property type="entry name" value="Carbonic anhydrase"/>
    <property type="match status" value="1"/>
</dbReference>